<dbReference type="KEGG" id="sxi:SXIM_26130"/>
<accession>A0A0F7FVQ8</accession>
<dbReference type="PATRIC" id="fig|408015.6.peg.2653"/>
<dbReference type="SUPFAM" id="SSF57997">
    <property type="entry name" value="Tropomyosin"/>
    <property type="match status" value="1"/>
</dbReference>
<sequence length="254" mass="28608">MIKEQALLESRTLRENVRGRTETLDKVKALTLLPDGLHVTTALVATYFVVHSNTIRALVTRHREELTNSGLTVLQGSDLQDFESDTMSLSNESYPQAKRRRLTLYTRRTVLNIAMLLRDSPVAREVRAYLLDAVEGHGAPAADLERRVAALEGLLADIGPALRDVGAVLHRVDDRLRRVETRLGDMETRLGDMETRLGDVETRLGDVETRLDHMRTELESTQRIVAGMSVRLADLAGDPDISHRLCRRYRHGRP</sequence>
<dbReference type="Gene3D" id="1.20.5.340">
    <property type="match status" value="1"/>
</dbReference>
<dbReference type="EMBL" id="CP009922">
    <property type="protein sequence ID" value="AKG43997.1"/>
    <property type="molecule type" value="Genomic_DNA"/>
</dbReference>
<dbReference type="Proteomes" id="UP000034034">
    <property type="component" value="Chromosome"/>
</dbReference>
<dbReference type="STRING" id="408015.SXIM_26130"/>
<dbReference type="RefSeq" id="WP_174864317.1">
    <property type="nucleotide sequence ID" value="NZ_CP009922.3"/>
</dbReference>
<dbReference type="AlphaFoldDB" id="A0A0F7FVQ8"/>
<name>A0A0F7FVQ8_9ACTN</name>
<reference evidence="1" key="1">
    <citation type="submission" date="2019-08" db="EMBL/GenBank/DDBJ databases">
        <title>Complete genome sequence of a mangrove-derived Streptomyces xiamenensis.</title>
        <authorList>
            <person name="Xu J."/>
        </authorList>
    </citation>
    <scope>NUCLEOTIDE SEQUENCE</scope>
    <source>
        <strain evidence="1">318</strain>
    </source>
</reference>
<gene>
    <name evidence="1" type="ORF">SXIM_26130</name>
</gene>
<evidence type="ECO:0000313" key="2">
    <source>
        <dbReference type="Proteomes" id="UP000034034"/>
    </source>
</evidence>
<keyword evidence="2" id="KW-1185">Reference proteome</keyword>
<dbReference type="HOGENOM" id="CLU_1115300_0_0_11"/>
<organism evidence="1 2">
    <name type="scientific">Streptomyces xiamenensis</name>
    <dbReference type="NCBI Taxonomy" id="408015"/>
    <lineage>
        <taxon>Bacteria</taxon>
        <taxon>Bacillati</taxon>
        <taxon>Actinomycetota</taxon>
        <taxon>Actinomycetes</taxon>
        <taxon>Kitasatosporales</taxon>
        <taxon>Streptomycetaceae</taxon>
        <taxon>Streptomyces</taxon>
    </lineage>
</organism>
<proteinExistence type="predicted"/>
<evidence type="ECO:0000313" key="1">
    <source>
        <dbReference type="EMBL" id="AKG43997.1"/>
    </source>
</evidence>
<protein>
    <submittedName>
        <fullName evidence="1">Phage protein</fullName>
    </submittedName>
</protein>